<organism evidence="2">
    <name type="scientific">Pseudomonas aeruginosa</name>
    <dbReference type="NCBI Taxonomy" id="287"/>
    <lineage>
        <taxon>Bacteria</taxon>
        <taxon>Pseudomonadati</taxon>
        <taxon>Pseudomonadota</taxon>
        <taxon>Gammaproteobacteria</taxon>
        <taxon>Pseudomonadales</taxon>
        <taxon>Pseudomonadaceae</taxon>
        <taxon>Pseudomonas</taxon>
    </lineage>
</organism>
<sequence>MRRAVGRLRAGKTTRDPTMTGYPIPLPLRGLFGGVLVGLLAPLADVSAADGLEQQRPLRPGLPRWLEDYRFLDDPRQRSDPFDELRYRRLSESAWLQLGGELRYRADAVESPYFGMRGDADDSYLMQRLQAHADLHLLDGQLRLFTQVQNTRAWGKDTLAPPDESRTDIQQAFVDARFKVAGADLTTRVGRQEMAYGAQVLVTYRDVPNVRQAFDGVRLSVSWAADTRLDAFAVRPVRLGRDAFDDGSDNQVKFYGLYGSLPLWRAWYVDLYAFGLDTRQRSLAGLSGSEKRYTLGSRLFGKQGALDWSWDLAGQFGRLAGAGIRAWALSSDSGYTFATAWKPRLGLRLDAASGDRKAGDGRVQTFDPLFPRNGVYGEAALITLSNAIIVGPVLGFSPWPQLRIEPGLFKVWKQQAGDAVYYPGMGVAASAQQSRGRDVGNILRANLKWFASKNLTFDLDYKYYDVGGALRSAGADNSQFVSLRGTYRF</sequence>
<proteinExistence type="predicted"/>
<reference evidence="2" key="1">
    <citation type="journal article" date="2008" name="Genomics">
        <title>Large-insert genome analysis technology detects structural variation in Pseudomonas aeruginosa clinical strains from cystic fibrosis patients.</title>
        <authorList>
            <person name="Hayden H.S."/>
            <person name="Gillett W."/>
            <person name="Saenphimmachak C."/>
            <person name="Lim R."/>
            <person name="Zhou Y."/>
            <person name="Jacobs M.A."/>
            <person name="Chang J."/>
            <person name="Rohmer L."/>
            <person name="D'Argenio D.A."/>
            <person name="Palmieri A."/>
            <person name="Levy R."/>
            <person name="Haugen E."/>
            <person name="Wong G.K."/>
            <person name="Brittnacher M.J."/>
            <person name="Burns J.L."/>
            <person name="Miller S.I."/>
            <person name="Olson M.V."/>
            <person name="Kaul R."/>
        </authorList>
    </citation>
    <scope>NUCLEOTIDE SEQUENCE</scope>
    <source>
        <strain evidence="2">PACS458</strain>
    </source>
</reference>
<dbReference type="InterPro" id="IPR025388">
    <property type="entry name" value="Alginate_export_dom"/>
</dbReference>
<dbReference type="InterPro" id="IPR053728">
    <property type="entry name" value="Alginate_Permeability_Chnl"/>
</dbReference>
<evidence type="ECO:0000313" key="2">
    <source>
        <dbReference type="EMBL" id="ACD38720.1"/>
    </source>
</evidence>
<protein>
    <submittedName>
        <fullName evidence="2">Hypothetical membrane protein</fullName>
    </submittedName>
</protein>
<dbReference type="AlphaFoldDB" id="B3G108"/>
<gene>
    <name evidence="2" type="ORF">PACL_0075</name>
</gene>
<feature type="domain" description="Alginate export" evidence="1">
    <location>
        <begin position="95"/>
        <end position="480"/>
    </location>
</feature>
<dbReference type="Pfam" id="PF13372">
    <property type="entry name" value="Alginate_exp"/>
    <property type="match status" value="1"/>
</dbReference>
<dbReference type="Gene3D" id="2.40.160.100">
    <property type="match status" value="1"/>
</dbReference>
<dbReference type="EMBL" id="EU595737">
    <property type="protein sequence ID" value="ACD38720.1"/>
    <property type="molecule type" value="Genomic_DNA"/>
</dbReference>
<name>B3G108_PSEAI</name>
<accession>B3G108</accession>
<evidence type="ECO:0000259" key="1">
    <source>
        <dbReference type="Pfam" id="PF13372"/>
    </source>
</evidence>